<comment type="function">
    <text evidence="8">Probably functions as a manganese efflux pump.</text>
</comment>
<protein>
    <recommendedName>
        <fullName evidence="8">Putative manganese efflux pump MntP</fullName>
    </recommendedName>
</protein>
<evidence type="ECO:0000313" key="9">
    <source>
        <dbReference type="EMBL" id="OGF61616.1"/>
    </source>
</evidence>
<dbReference type="AlphaFoldDB" id="A0A1F5VDW5"/>
<evidence type="ECO:0000256" key="3">
    <source>
        <dbReference type="ARBA" id="ARBA00022692"/>
    </source>
</evidence>
<reference evidence="9 10" key="1">
    <citation type="journal article" date="2016" name="Nat. Commun.">
        <title>Thousands of microbial genomes shed light on interconnected biogeochemical processes in an aquifer system.</title>
        <authorList>
            <person name="Anantharaman K."/>
            <person name="Brown C.T."/>
            <person name="Hug L.A."/>
            <person name="Sharon I."/>
            <person name="Castelle C.J."/>
            <person name="Probst A.J."/>
            <person name="Thomas B.C."/>
            <person name="Singh A."/>
            <person name="Wilkins M.J."/>
            <person name="Karaoz U."/>
            <person name="Brodie E.L."/>
            <person name="Williams K.H."/>
            <person name="Hubbard S.S."/>
            <person name="Banfield J.F."/>
        </authorList>
    </citation>
    <scope>NUCLEOTIDE SEQUENCE [LARGE SCALE GENOMIC DNA]</scope>
</reference>
<dbReference type="InterPro" id="IPR003810">
    <property type="entry name" value="Mntp/YtaF"/>
</dbReference>
<dbReference type="STRING" id="1817863.A2Y62_16200"/>
<dbReference type="PANTHER" id="PTHR35529:SF1">
    <property type="entry name" value="MANGANESE EFFLUX PUMP MNTP-RELATED"/>
    <property type="match status" value="1"/>
</dbReference>
<organism evidence="9 10">
    <name type="scientific">Candidatus Fischerbacteria bacterium RBG_13_37_8</name>
    <dbReference type="NCBI Taxonomy" id="1817863"/>
    <lineage>
        <taxon>Bacteria</taxon>
        <taxon>Candidatus Fischeribacteriota</taxon>
    </lineage>
</organism>
<comment type="similarity">
    <text evidence="8">Belongs to the MntP (TC 9.B.29) family.</text>
</comment>
<gene>
    <name evidence="8" type="primary">mntP</name>
    <name evidence="9" type="ORF">A2Y62_16200</name>
</gene>
<evidence type="ECO:0000313" key="10">
    <source>
        <dbReference type="Proteomes" id="UP000178943"/>
    </source>
</evidence>
<keyword evidence="3 8" id="KW-0812">Transmembrane</keyword>
<feature type="transmembrane region" description="Helical" evidence="8">
    <location>
        <begin position="108"/>
        <end position="126"/>
    </location>
</feature>
<comment type="caution">
    <text evidence="9">The sequence shown here is derived from an EMBL/GenBank/DDBJ whole genome shotgun (WGS) entry which is preliminary data.</text>
</comment>
<feature type="transmembrane region" description="Helical" evidence="8">
    <location>
        <begin position="40"/>
        <end position="63"/>
    </location>
</feature>
<keyword evidence="2 8" id="KW-1003">Cell membrane</keyword>
<keyword evidence="1 8" id="KW-0813">Transport</keyword>
<evidence type="ECO:0000256" key="8">
    <source>
        <dbReference type="HAMAP-Rule" id="MF_01521"/>
    </source>
</evidence>
<keyword evidence="5 8" id="KW-0406">Ion transport</keyword>
<evidence type="ECO:0000256" key="7">
    <source>
        <dbReference type="ARBA" id="ARBA00023211"/>
    </source>
</evidence>
<keyword evidence="4 8" id="KW-1133">Transmembrane helix</keyword>
<evidence type="ECO:0000256" key="6">
    <source>
        <dbReference type="ARBA" id="ARBA00023136"/>
    </source>
</evidence>
<dbReference type="InterPro" id="IPR022929">
    <property type="entry name" value="Put_MntP"/>
</dbReference>
<name>A0A1F5VDW5_9BACT</name>
<accession>A0A1F5VDW5</accession>
<keyword evidence="7 8" id="KW-0464">Manganese</keyword>
<feature type="transmembrane region" description="Helical" evidence="8">
    <location>
        <begin position="132"/>
        <end position="153"/>
    </location>
</feature>
<sequence>MHIVTLLFIAIGLSMDAVAVSLSGGITLRHSLKIKHALYLGMWFGGFQMLMPILGWLVGNAIAELISSIDHWIAFGLLAAIGIKMIIESRKMLHDKKPIVNFKFSTMLLLAIATSIDAFAVGLSISLIQYSIVLSIIIIGATTFLLSFLAALTGKKAGRYFGGEAELAGGLILITIGIKILLTHLL</sequence>
<feature type="transmembrane region" description="Helical" evidence="8">
    <location>
        <begin position="6"/>
        <end position="28"/>
    </location>
</feature>
<feature type="transmembrane region" description="Helical" evidence="8">
    <location>
        <begin position="165"/>
        <end position="185"/>
    </location>
</feature>
<dbReference type="PANTHER" id="PTHR35529">
    <property type="entry name" value="MANGANESE EFFLUX PUMP MNTP-RELATED"/>
    <property type="match status" value="1"/>
</dbReference>
<dbReference type="GO" id="GO:0005384">
    <property type="term" value="F:manganese ion transmembrane transporter activity"/>
    <property type="evidence" value="ECO:0007669"/>
    <property type="project" value="UniProtKB-UniRule"/>
</dbReference>
<dbReference type="EMBL" id="MFGW01000191">
    <property type="protein sequence ID" value="OGF61616.1"/>
    <property type="molecule type" value="Genomic_DNA"/>
</dbReference>
<evidence type="ECO:0000256" key="4">
    <source>
        <dbReference type="ARBA" id="ARBA00022989"/>
    </source>
</evidence>
<dbReference type="GO" id="GO:0005886">
    <property type="term" value="C:plasma membrane"/>
    <property type="evidence" value="ECO:0007669"/>
    <property type="project" value="UniProtKB-SubCell"/>
</dbReference>
<dbReference type="Proteomes" id="UP000178943">
    <property type="component" value="Unassembled WGS sequence"/>
</dbReference>
<keyword evidence="6 8" id="KW-0472">Membrane</keyword>
<evidence type="ECO:0000256" key="2">
    <source>
        <dbReference type="ARBA" id="ARBA00022475"/>
    </source>
</evidence>
<evidence type="ECO:0000256" key="1">
    <source>
        <dbReference type="ARBA" id="ARBA00022448"/>
    </source>
</evidence>
<dbReference type="HAMAP" id="MF_01521">
    <property type="entry name" value="MntP_pump"/>
    <property type="match status" value="1"/>
</dbReference>
<feature type="transmembrane region" description="Helical" evidence="8">
    <location>
        <begin position="69"/>
        <end position="87"/>
    </location>
</feature>
<comment type="subcellular location">
    <subcellularLocation>
        <location evidence="8">Cell membrane</location>
        <topology evidence="8">Multi-pass membrane protein</topology>
    </subcellularLocation>
</comment>
<dbReference type="Pfam" id="PF02659">
    <property type="entry name" value="Mntp"/>
    <property type="match status" value="1"/>
</dbReference>
<proteinExistence type="inferred from homology"/>
<evidence type="ECO:0000256" key="5">
    <source>
        <dbReference type="ARBA" id="ARBA00023065"/>
    </source>
</evidence>